<protein>
    <submittedName>
        <fullName evidence="6">Thiosulfate dehydrogenase [quinone] large subunit</fullName>
        <ecNumber evidence="6">1.8.5.2</ecNumber>
    </submittedName>
</protein>
<dbReference type="InterPro" id="IPR032808">
    <property type="entry name" value="DoxX"/>
</dbReference>
<evidence type="ECO:0000313" key="7">
    <source>
        <dbReference type="Proteomes" id="UP000564385"/>
    </source>
</evidence>
<dbReference type="EC" id="1.8.5.2" evidence="6"/>
<feature type="transmembrane region" description="Helical" evidence="5">
    <location>
        <begin position="55"/>
        <end position="77"/>
    </location>
</feature>
<feature type="transmembrane region" description="Helical" evidence="5">
    <location>
        <begin position="84"/>
        <end position="103"/>
    </location>
</feature>
<organism evidence="6 7">
    <name type="scientific">Tunturiibacter lichenicola</name>
    <dbReference type="NCBI Taxonomy" id="2051959"/>
    <lineage>
        <taxon>Bacteria</taxon>
        <taxon>Pseudomonadati</taxon>
        <taxon>Acidobacteriota</taxon>
        <taxon>Terriglobia</taxon>
        <taxon>Terriglobales</taxon>
        <taxon>Acidobacteriaceae</taxon>
        <taxon>Tunturiibacter</taxon>
    </lineage>
</organism>
<evidence type="ECO:0000313" key="6">
    <source>
        <dbReference type="EMBL" id="NYF89372.1"/>
    </source>
</evidence>
<name>A0A852VIR1_9BACT</name>
<keyword evidence="3 5" id="KW-1133">Transmembrane helix</keyword>
<keyword evidence="6" id="KW-0560">Oxidoreductase</keyword>
<comment type="caution">
    <text evidence="6">The sequence shown here is derived from an EMBL/GenBank/DDBJ whole genome shotgun (WGS) entry which is preliminary data.</text>
</comment>
<gene>
    <name evidence="6" type="ORF">HDF08_001439</name>
</gene>
<evidence type="ECO:0000256" key="4">
    <source>
        <dbReference type="ARBA" id="ARBA00023136"/>
    </source>
</evidence>
<evidence type="ECO:0000256" key="2">
    <source>
        <dbReference type="ARBA" id="ARBA00022692"/>
    </source>
</evidence>
<dbReference type="EMBL" id="JACCCU010000001">
    <property type="protein sequence ID" value="NYF89372.1"/>
    <property type="molecule type" value="Genomic_DNA"/>
</dbReference>
<keyword evidence="2 5" id="KW-0812">Transmembrane</keyword>
<evidence type="ECO:0000256" key="1">
    <source>
        <dbReference type="ARBA" id="ARBA00004141"/>
    </source>
</evidence>
<sequence>MAEELKLSDERTAYVLLRIAVGVNLLMHGVSRMIAGPGEFAAKLVMQFSHAPLPAWSVWIFGLILPSIEALLGLLIMIGLRTRAALIAASLLITLLTFGSALLQDWAAAGTQLTYALVYSALIFLHRHNGWSIDSSITLPINRR</sequence>
<reference evidence="6 7" key="1">
    <citation type="submission" date="2020-07" db="EMBL/GenBank/DDBJ databases">
        <title>Genomic Encyclopedia of Type Strains, Phase IV (KMG-V): Genome sequencing to study the core and pangenomes of soil and plant-associated prokaryotes.</title>
        <authorList>
            <person name="Whitman W."/>
        </authorList>
    </citation>
    <scope>NUCLEOTIDE SEQUENCE [LARGE SCALE GENOMIC DNA]</scope>
    <source>
        <strain evidence="6 7">M8UP22</strain>
    </source>
</reference>
<comment type="subcellular location">
    <subcellularLocation>
        <location evidence="1">Membrane</location>
        <topology evidence="1">Multi-pass membrane protein</topology>
    </subcellularLocation>
</comment>
<dbReference type="AlphaFoldDB" id="A0A852VIR1"/>
<dbReference type="Proteomes" id="UP000564385">
    <property type="component" value="Unassembled WGS sequence"/>
</dbReference>
<evidence type="ECO:0000256" key="5">
    <source>
        <dbReference type="SAM" id="Phobius"/>
    </source>
</evidence>
<dbReference type="GO" id="GO:0043831">
    <property type="term" value="F:thiosulfate dehydrogenase (quinone) activity"/>
    <property type="evidence" value="ECO:0007669"/>
    <property type="project" value="UniProtKB-EC"/>
</dbReference>
<proteinExistence type="predicted"/>
<accession>A0A852VIR1</accession>
<evidence type="ECO:0000256" key="3">
    <source>
        <dbReference type="ARBA" id="ARBA00022989"/>
    </source>
</evidence>
<dbReference type="GO" id="GO:0016020">
    <property type="term" value="C:membrane"/>
    <property type="evidence" value="ECO:0007669"/>
    <property type="project" value="UniProtKB-SubCell"/>
</dbReference>
<feature type="transmembrane region" description="Helical" evidence="5">
    <location>
        <begin position="109"/>
        <end position="125"/>
    </location>
</feature>
<feature type="transmembrane region" description="Helical" evidence="5">
    <location>
        <begin position="12"/>
        <end position="35"/>
    </location>
</feature>
<keyword evidence="4 5" id="KW-0472">Membrane</keyword>
<dbReference type="Pfam" id="PF07681">
    <property type="entry name" value="DoxX"/>
    <property type="match status" value="1"/>
</dbReference>